<evidence type="ECO:0000259" key="5">
    <source>
        <dbReference type="PROSITE" id="PS51755"/>
    </source>
</evidence>
<gene>
    <name evidence="6" type="ORF">FTW19_05220</name>
</gene>
<dbReference type="CDD" id="cd00383">
    <property type="entry name" value="trans_reg_C"/>
    <property type="match status" value="1"/>
</dbReference>
<comment type="similarity">
    <text evidence="1">Belongs to the TolB family.</text>
</comment>
<dbReference type="Gene3D" id="1.10.10.10">
    <property type="entry name" value="Winged helix-like DNA-binding domain superfamily/Winged helix DNA-binding domain"/>
    <property type="match status" value="1"/>
</dbReference>
<dbReference type="InterPro" id="IPR036388">
    <property type="entry name" value="WH-like_DNA-bd_sf"/>
</dbReference>
<evidence type="ECO:0000313" key="6">
    <source>
        <dbReference type="EMBL" id="QEE27462.1"/>
    </source>
</evidence>
<keyword evidence="4" id="KW-0472">Membrane</keyword>
<dbReference type="Gene3D" id="2.120.10.30">
    <property type="entry name" value="TolB, C-terminal domain"/>
    <property type="match status" value="2"/>
</dbReference>
<dbReference type="PANTHER" id="PTHR36842">
    <property type="entry name" value="PROTEIN TOLB HOMOLOG"/>
    <property type="match status" value="1"/>
</dbReference>
<evidence type="ECO:0000256" key="3">
    <source>
        <dbReference type="PROSITE-ProRule" id="PRU01091"/>
    </source>
</evidence>
<keyword evidence="4" id="KW-0812">Transmembrane</keyword>
<keyword evidence="7" id="KW-1185">Reference proteome</keyword>
<dbReference type="Pfam" id="PF07676">
    <property type="entry name" value="PD40"/>
    <property type="match status" value="3"/>
</dbReference>
<reference evidence="6 7" key="1">
    <citation type="submission" date="2019-08" db="EMBL/GenBank/DDBJ databases">
        <title>Complete genome sequence of Terriglobus albidus strain ORNL.</title>
        <authorList>
            <person name="Podar M."/>
        </authorList>
    </citation>
    <scope>NUCLEOTIDE SEQUENCE [LARGE SCALE GENOMIC DNA]</scope>
    <source>
        <strain evidence="6 7">ORNL</strain>
    </source>
</reference>
<name>A0A5B9E5D3_9BACT</name>
<dbReference type="InterPro" id="IPR011042">
    <property type="entry name" value="6-blade_b-propeller_TolB-like"/>
</dbReference>
<dbReference type="SUPFAM" id="SSF82171">
    <property type="entry name" value="DPP6 N-terminal domain-like"/>
    <property type="match status" value="2"/>
</dbReference>
<dbReference type="InterPro" id="IPR001867">
    <property type="entry name" value="OmpR/PhoB-type_DNA-bd"/>
</dbReference>
<dbReference type="PROSITE" id="PS51755">
    <property type="entry name" value="OMPR_PHOB"/>
    <property type="match status" value="1"/>
</dbReference>
<dbReference type="SMART" id="SM00862">
    <property type="entry name" value="Trans_reg_C"/>
    <property type="match status" value="1"/>
</dbReference>
<dbReference type="AlphaFoldDB" id="A0A5B9E5D3"/>
<dbReference type="PANTHER" id="PTHR36842:SF1">
    <property type="entry name" value="PROTEIN TOLB"/>
    <property type="match status" value="1"/>
</dbReference>
<dbReference type="InterPro" id="IPR016032">
    <property type="entry name" value="Sig_transdc_resp-reg_C-effctor"/>
</dbReference>
<dbReference type="RefSeq" id="WP_147646653.1">
    <property type="nucleotide sequence ID" value="NZ_CP042806.1"/>
</dbReference>
<feature type="transmembrane region" description="Helical" evidence="4">
    <location>
        <begin position="155"/>
        <end position="176"/>
    </location>
</feature>
<dbReference type="GO" id="GO:0003677">
    <property type="term" value="F:DNA binding"/>
    <property type="evidence" value="ECO:0007669"/>
    <property type="project" value="UniProtKB-UniRule"/>
</dbReference>
<feature type="DNA-binding region" description="OmpR/PhoB-type" evidence="3">
    <location>
        <begin position="8"/>
        <end position="108"/>
    </location>
</feature>
<sequence length="726" mass="79549">MSSTVQSPSRVSFGLYEADLQSGELWKAGHRIKIQSQPFKVLSILLERPGEVVSREELQQRLWGKDTIVDFDHSLGTAINKIREALSDSADNPRFVETLARRGYRFIAPVTYPVQAVAQASAAPVTVPTEPQTTTARAESIPKSRASFSPSTIRFVLSGVGLMAVLAAAGVGFYLGQSQGRGEPDRITQLTHHGRISPGAPAMESFPSAATDGVRIFTGQIENGRTILSQVFVNTGETMPLPVPSEIAAPSLGDLSPDGSKLLLRSHLSPESEQPLWVVPTGGGSALRVANINAHDATWMSDGSGILYAAGSQLSVTHLQDGASVPFATLPFGRAFWLRWSPDGKVLRFTILDPIAHTQSLWEMDAKSRKAKPLLVNWSKPATECCGTWTSDGKYYIFQSSHDGNTDLWQYNGSSAPTKITNGPLDFQAPVAARNGHRIFFLGLDSRSELQRFDATRREFLPERAFLANASRVTYSRDAQWVAWTDPQGRLWRARVDGTEKIQLTPESMQVFLAQWSPDGQQLALMARQPGKAWQLYAIQADGGSPTALLQENRNAGDPSWSADGKTLVFGRVTDLMGMESTTRNLQLLNLETHKTEAIPNSEGYFSPRWSPDGRYIAAISLDQRRLVLYDVAAKTWKALATTSVADPVWSADSRTIYLHAFMANTQPIYRVSIPDGKLEEVASLTSFRTGDIADYFFSGITPDSVPLVRARTATGNLYMLDLDGK</sequence>
<evidence type="ECO:0000313" key="7">
    <source>
        <dbReference type="Proteomes" id="UP000321820"/>
    </source>
</evidence>
<protein>
    <submittedName>
        <fullName evidence="6">CadC family transcriptional regulator</fullName>
    </submittedName>
</protein>
<dbReference type="GO" id="GO:0006355">
    <property type="term" value="P:regulation of DNA-templated transcription"/>
    <property type="evidence" value="ECO:0007669"/>
    <property type="project" value="InterPro"/>
</dbReference>
<dbReference type="EMBL" id="CP042806">
    <property type="protein sequence ID" value="QEE27462.1"/>
    <property type="molecule type" value="Genomic_DNA"/>
</dbReference>
<keyword evidence="4" id="KW-1133">Transmembrane helix</keyword>
<dbReference type="Pfam" id="PF00486">
    <property type="entry name" value="Trans_reg_C"/>
    <property type="match status" value="1"/>
</dbReference>
<proteinExistence type="inferred from homology"/>
<evidence type="ECO:0000256" key="1">
    <source>
        <dbReference type="ARBA" id="ARBA00009820"/>
    </source>
</evidence>
<organism evidence="6 7">
    <name type="scientific">Terriglobus albidus</name>
    <dbReference type="NCBI Taxonomy" id="1592106"/>
    <lineage>
        <taxon>Bacteria</taxon>
        <taxon>Pseudomonadati</taxon>
        <taxon>Acidobacteriota</taxon>
        <taxon>Terriglobia</taxon>
        <taxon>Terriglobales</taxon>
        <taxon>Acidobacteriaceae</taxon>
        <taxon>Terriglobus</taxon>
    </lineage>
</organism>
<feature type="domain" description="OmpR/PhoB-type" evidence="5">
    <location>
        <begin position="8"/>
        <end position="108"/>
    </location>
</feature>
<keyword evidence="2 3" id="KW-0238">DNA-binding</keyword>
<evidence type="ECO:0000256" key="4">
    <source>
        <dbReference type="SAM" id="Phobius"/>
    </source>
</evidence>
<dbReference type="SUPFAM" id="SSF46894">
    <property type="entry name" value="C-terminal effector domain of the bipartite response regulators"/>
    <property type="match status" value="1"/>
</dbReference>
<evidence type="ECO:0000256" key="2">
    <source>
        <dbReference type="ARBA" id="ARBA00023125"/>
    </source>
</evidence>
<dbReference type="GO" id="GO:0000160">
    <property type="term" value="P:phosphorelay signal transduction system"/>
    <property type="evidence" value="ECO:0007669"/>
    <property type="project" value="InterPro"/>
</dbReference>
<accession>A0A5B9E5D3</accession>
<dbReference type="KEGG" id="talb:FTW19_05220"/>
<dbReference type="Proteomes" id="UP000321820">
    <property type="component" value="Chromosome"/>
</dbReference>
<dbReference type="InterPro" id="IPR011659">
    <property type="entry name" value="WD40"/>
</dbReference>
<dbReference type="OrthoDB" id="100405at2"/>